<dbReference type="AlphaFoldDB" id="A0A382G3A4"/>
<reference evidence="4" key="1">
    <citation type="submission" date="2018-05" db="EMBL/GenBank/DDBJ databases">
        <authorList>
            <person name="Lanie J.A."/>
            <person name="Ng W.-L."/>
            <person name="Kazmierczak K.M."/>
            <person name="Andrzejewski T.M."/>
            <person name="Davidsen T.M."/>
            <person name="Wayne K.J."/>
            <person name="Tettelin H."/>
            <person name="Glass J.I."/>
            <person name="Rusch D."/>
            <person name="Podicherti R."/>
            <person name="Tsui H.-C.T."/>
            <person name="Winkler M.E."/>
        </authorList>
    </citation>
    <scope>NUCLEOTIDE SEQUENCE</scope>
</reference>
<name>A0A382G3A4_9ZZZZ</name>
<dbReference type="Gene3D" id="3.40.50.300">
    <property type="entry name" value="P-loop containing nucleotide triphosphate hydrolases"/>
    <property type="match status" value="1"/>
</dbReference>
<evidence type="ECO:0000259" key="3">
    <source>
        <dbReference type="Pfam" id="PF02463"/>
    </source>
</evidence>
<evidence type="ECO:0000313" key="4">
    <source>
        <dbReference type="EMBL" id="SVB69053.1"/>
    </source>
</evidence>
<feature type="non-terminal residue" evidence="4">
    <location>
        <position position="75"/>
    </location>
</feature>
<gene>
    <name evidence="4" type="ORF">METZ01_LOCUS221907</name>
</gene>
<proteinExistence type="predicted"/>
<protein>
    <recommendedName>
        <fullName evidence="3">RecF/RecN/SMC N-terminal domain-containing protein</fullName>
    </recommendedName>
</protein>
<dbReference type="InterPro" id="IPR050308">
    <property type="entry name" value="MukB/SMC"/>
</dbReference>
<evidence type="ECO:0000256" key="2">
    <source>
        <dbReference type="ARBA" id="ARBA00023125"/>
    </source>
</evidence>
<dbReference type="PANTHER" id="PTHR42963:SF1">
    <property type="entry name" value="DUF4476 DOMAIN-CONTAINING PROTEIN"/>
    <property type="match status" value="1"/>
</dbReference>
<accession>A0A382G3A4</accession>
<organism evidence="4">
    <name type="scientific">marine metagenome</name>
    <dbReference type="NCBI Taxonomy" id="408172"/>
    <lineage>
        <taxon>unclassified sequences</taxon>
        <taxon>metagenomes</taxon>
        <taxon>ecological metagenomes</taxon>
    </lineage>
</organism>
<dbReference type="GO" id="GO:0005737">
    <property type="term" value="C:cytoplasm"/>
    <property type="evidence" value="ECO:0007669"/>
    <property type="project" value="TreeGrafter"/>
</dbReference>
<sequence length="75" mass="8189">VWKLSKLEIRGFKSFADAAELDFPEGITAVVGPNGCGKSNISDAILWVLGEQSTRALRAHQMQDIIFQGTATRRA</sequence>
<dbReference type="InterPro" id="IPR003395">
    <property type="entry name" value="RecF/RecN/SMC_N"/>
</dbReference>
<dbReference type="Pfam" id="PF02463">
    <property type="entry name" value="SMC_N"/>
    <property type="match status" value="1"/>
</dbReference>
<dbReference type="EMBL" id="UINC01053025">
    <property type="protein sequence ID" value="SVB69053.1"/>
    <property type="molecule type" value="Genomic_DNA"/>
</dbReference>
<keyword evidence="2" id="KW-0238">DNA-binding</keyword>
<dbReference type="GO" id="GO:0003677">
    <property type="term" value="F:DNA binding"/>
    <property type="evidence" value="ECO:0007669"/>
    <property type="project" value="UniProtKB-KW"/>
</dbReference>
<keyword evidence="1" id="KW-0963">Cytoplasm</keyword>
<feature type="domain" description="RecF/RecN/SMC N-terminal" evidence="3">
    <location>
        <begin position="4"/>
        <end position="69"/>
    </location>
</feature>
<evidence type="ECO:0000256" key="1">
    <source>
        <dbReference type="ARBA" id="ARBA00022490"/>
    </source>
</evidence>
<dbReference type="SUPFAM" id="SSF52540">
    <property type="entry name" value="P-loop containing nucleoside triphosphate hydrolases"/>
    <property type="match status" value="1"/>
</dbReference>
<feature type="non-terminal residue" evidence="4">
    <location>
        <position position="1"/>
    </location>
</feature>
<dbReference type="PANTHER" id="PTHR42963">
    <property type="entry name" value="CHROMOSOME PARTITION PROTEIN MUKB"/>
    <property type="match status" value="1"/>
</dbReference>
<dbReference type="InterPro" id="IPR027417">
    <property type="entry name" value="P-loop_NTPase"/>
</dbReference>